<dbReference type="RefSeq" id="YP_009116770.1">
    <property type="nucleotide sequence ID" value="NC_026242.1"/>
</dbReference>
<keyword evidence="1" id="KW-0472">Membrane</keyword>
<dbReference type="Proteomes" id="UP000201058">
    <property type="component" value="Segment"/>
</dbReference>
<dbReference type="GeneID" id="22921837"/>
<evidence type="ECO:0000313" key="2">
    <source>
        <dbReference type="EMBL" id="AJD20183.1"/>
    </source>
</evidence>
<keyword evidence="1" id="KW-1133">Transmembrane helix</keyword>
<dbReference type="EMBL" id="KM610234">
    <property type="protein sequence ID" value="AJD20183.1"/>
    <property type="molecule type" value="Genomic_DNA"/>
</dbReference>
<dbReference type="KEGG" id="vg:22921837"/>
<reference evidence="2 3" key="1">
    <citation type="journal article" date="2015" name="J. Virol.">
        <title>The genome of the nucleopolyhedrosis-causing virus from Tipula oleracea sheds new light on the Nudiviridae family.</title>
        <authorList>
            <person name="Bezier A."/>
            <person name="Theze J."/>
            <person name="Gavory F."/>
            <person name="Gaillard J."/>
            <person name="Poulain J."/>
            <person name="Drezen J.M."/>
            <person name="Herniou E.A."/>
        </authorList>
    </citation>
    <scope>NUCLEOTIDE SEQUENCE [LARGE SCALE GENOMIC DNA]</scope>
    <source>
        <strain evidence="2">35</strain>
    </source>
</reference>
<sequence length="151" mass="18234">MKKTFFLTDHWFIDIPQLNIELHYGYNDSIQFKKSGSLHNFHVYSEIYFCNDCMLTFLETAYNDHNNNIPMFQPLINCESLSSMAVGNIGFSFQVFFLILIIMFIFLSFFQFAFIFFLPVTFLIYFFYVKRNYNNTYYQCCQHLNYDEKTN</sequence>
<evidence type="ECO:0000256" key="1">
    <source>
        <dbReference type="SAM" id="Phobius"/>
    </source>
</evidence>
<protein>
    <submittedName>
        <fullName evidence="2">Ac81</fullName>
    </submittedName>
</protein>
<keyword evidence="3" id="KW-1185">Reference proteome</keyword>
<gene>
    <name evidence="2" type="primary">Ac81</name>
    <name evidence="2" type="ORF">TONV_123</name>
</gene>
<organism evidence="2 3">
    <name type="scientific">Tipula oleracea nudivirus</name>
    <dbReference type="NCBI Taxonomy" id="1546257"/>
    <lineage>
        <taxon>Viruses</taxon>
        <taxon>Viruses incertae sedis</taxon>
        <taxon>Naldaviricetes</taxon>
        <taxon>Lefavirales</taxon>
        <taxon>Nudiviridae</taxon>
        <taxon>Deltanudivirus</taxon>
        <taxon>Deltanudivirus tipoleraceae</taxon>
    </lineage>
</organism>
<name>A0A0B4VGV6_9VIRU</name>
<feature type="transmembrane region" description="Helical" evidence="1">
    <location>
        <begin position="112"/>
        <end position="129"/>
    </location>
</feature>
<proteinExistence type="predicted"/>
<evidence type="ECO:0000313" key="3">
    <source>
        <dbReference type="Proteomes" id="UP000201058"/>
    </source>
</evidence>
<feature type="transmembrane region" description="Helical" evidence="1">
    <location>
        <begin position="85"/>
        <end position="106"/>
    </location>
</feature>
<accession>A0A0B4VGV6</accession>
<keyword evidence="1" id="KW-0812">Transmembrane</keyword>